<feature type="domain" description="Lumazine-binding" evidence="11">
    <location>
        <begin position="97"/>
        <end position="193"/>
    </location>
</feature>
<dbReference type="PANTHER" id="PTHR21098">
    <property type="entry name" value="RIBOFLAVIN SYNTHASE ALPHA CHAIN"/>
    <property type="match status" value="1"/>
</dbReference>
<dbReference type="NCBIfam" id="NF006767">
    <property type="entry name" value="PRK09289.1"/>
    <property type="match status" value="1"/>
</dbReference>
<evidence type="ECO:0000256" key="7">
    <source>
        <dbReference type="ARBA" id="ARBA00022679"/>
    </source>
</evidence>
<evidence type="ECO:0000313" key="12">
    <source>
        <dbReference type="EMBL" id="MFD1717954.1"/>
    </source>
</evidence>
<evidence type="ECO:0000256" key="5">
    <source>
        <dbReference type="ARBA" id="ARBA00013950"/>
    </source>
</evidence>
<dbReference type="PIRSF" id="PIRSF000498">
    <property type="entry name" value="Riboflavin_syn_A"/>
    <property type="match status" value="1"/>
</dbReference>
<sequence length="195" mass="20303">MFTGLVEELGIVLAREDDDGATRLRIGAPSVAAELGRGESVAVAGVCLTVTDHDDAGFVADVVPETLRRSTLGSVGVGTRVNLERAVPVGGRLGGHVVQGHVDGVGRLRARRPGPRWDDVEIDLPADLSRYVVVKGSIAVEGVSLTVAATGQDRFRVSLVPTTLAATTLGDLHPGAPVNLEVDVLAKYVERLVGS</sequence>
<evidence type="ECO:0000259" key="11">
    <source>
        <dbReference type="PROSITE" id="PS51177"/>
    </source>
</evidence>
<evidence type="ECO:0000313" key="13">
    <source>
        <dbReference type="Proteomes" id="UP001597277"/>
    </source>
</evidence>
<comment type="function">
    <text evidence="2">Catalyzes the dismutation of two molecules of 6,7-dimethyl-8-ribityllumazine, resulting in the formation of riboflavin and 5-amino-6-(D-ribitylamino)uracil.</text>
</comment>
<evidence type="ECO:0000256" key="1">
    <source>
        <dbReference type="ARBA" id="ARBA00000968"/>
    </source>
</evidence>
<gene>
    <name evidence="12" type="ORF">ACFSE6_08915</name>
</gene>
<reference evidence="13" key="1">
    <citation type="journal article" date="2019" name="Int. J. Syst. Evol. Microbiol.">
        <title>The Global Catalogue of Microorganisms (GCM) 10K type strain sequencing project: providing services to taxonomists for standard genome sequencing and annotation.</title>
        <authorList>
            <consortium name="The Broad Institute Genomics Platform"/>
            <consortium name="The Broad Institute Genome Sequencing Center for Infectious Disease"/>
            <person name="Wu L."/>
            <person name="Ma J."/>
        </authorList>
    </citation>
    <scope>NUCLEOTIDE SEQUENCE [LARGE SCALE GENOMIC DNA]</scope>
    <source>
        <strain evidence="13">JCM 17130</strain>
    </source>
</reference>
<dbReference type="PROSITE" id="PS51177">
    <property type="entry name" value="LUMAZINE_BIND"/>
    <property type="match status" value="2"/>
</dbReference>
<dbReference type="CDD" id="cd00402">
    <property type="entry name" value="Riboflavin_synthase_like"/>
    <property type="match status" value="1"/>
</dbReference>
<keyword evidence="6" id="KW-0686">Riboflavin biosynthesis</keyword>
<dbReference type="Gene3D" id="2.40.30.20">
    <property type="match status" value="2"/>
</dbReference>
<dbReference type="InterPro" id="IPR026017">
    <property type="entry name" value="Lumazine-bd_dom"/>
</dbReference>
<dbReference type="PANTHER" id="PTHR21098:SF12">
    <property type="entry name" value="RIBOFLAVIN SYNTHASE"/>
    <property type="match status" value="1"/>
</dbReference>
<feature type="repeat" description="Lumazine-binding" evidence="10">
    <location>
        <begin position="97"/>
        <end position="193"/>
    </location>
</feature>
<dbReference type="EMBL" id="JBHUEE010000004">
    <property type="protein sequence ID" value="MFD1717954.1"/>
    <property type="molecule type" value="Genomic_DNA"/>
</dbReference>
<evidence type="ECO:0000256" key="8">
    <source>
        <dbReference type="ARBA" id="ARBA00022737"/>
    </source>
</evidence>
<keyword evidence="13" id="KW-1185">Reference proteome</keyword>
<dbReference type="GO" id="GO:0004746">
    <property type="term" value="F:riboflavin synthase activity"/>
    <property type="evidence" value="ECO:0007669"/>
    <property type="project" value="UniProtKB-EC"/>
</dbReference>
<dbReference type="InterPro" id="IPR001783">
    <property type="entry name" value="Lumazine-bd"/>
</dbReference>
<comment type="catalytic activity">
    <reaction evidence="1">
        <text>2 6,7-dimethyl-8-(1-D-ribityl)lumazine + H(+) = 5-amino-6-(D-ribitylamino)uracil + riboflavin</text>
        <dbReference type="Rhea" id="RHEA:20772"/>
        <dbReference type="ChEBI" id="CHEBI:15378"/>
        <dbReference type="ChEBI" id="CHEBI:15934"/>
        <dbReference type="ChEBI" id="CHEBI:57986"/>
        <dbReference type="ChEBI" id="CHEBI:58201"/>
        <dbReference type="EC" id="2.5.1.9"/>
    </reaction>
</comment>
<evidence type="ECO:0000256" key="3">
    <source>
        <dbReference type="ARBA" id="ARBA00004887"/>
    </source>
</evidence>
<proteinExistence type="predicted"/>
<dbReference type="SUPFAM" id="SSF63380">
    <property type="entry name" value="Riboflavin synthase domain-like"/>
    <property type="match status" value="2"/>
</dbReference>
<evidence type="ECO:0000256" key="4">
    <source>
        <dbReference type="ARBA" id="ARBA00012827"/>
    </source>
</evidence>
<comment type="pathway">
    <text evidence="3">Cofactor biosynthesis; riboflavin biosynthesis; riboflavin from 2-hydroxy-3-oxobutyl phosphate and 5-amino-6-(D-ribitylamino)uracil: step 2/2.</text>
</comment>
<dbReference type="InterPro" id="IPR017938">
    <property type="entry name" value="Riboflavin_synthase-like_b-brl"/>
</dbReference>
<name>A0ABW4L519_9MICO</name>
<evidence type="ECO:0000256" key="9">
    <source>
        <dbReference type="NCBIfam" id="TIGR00187"/>
    </source>
</evidence>
<evidence type="ECO:0000256" key="2">
    <source>
        <dbReference type="ARBA" id="ARBA00002803"/>
    </source>
</evidence>
<evidence type="ECO:0000256" key="6">
    <source>
        <dbReference type="ARBA" id="ARBA00022619"/>
    </source>
</evidence>
<organism evidence="12 13">
    <name type="scientific">Georgenia deserti</name>
    <dbReference type="NCBI Taxonomy" id="2093781"/>
    <lineage>
        <taxon>Bacteria</taxon>
        <taxon>Bacillati</taxon>
        <taxon>Actinomycetota</taxon>
        <taxon>Actinomycetes</taxon>
        <taxon>Micrococcales</taxon>
        <taxon>Bogoriellaceae</taxon>
        <taxon>Georgenia</taxon>
    </lineage>
</organism>
<feature type="repeat" description="Lumazine-binding" evidence="10">
    <location>
        <begin position="1"/>
        <end position="96"/>
    </location>
</feature>
<protein>
    <recommendedName>
        <fullName evidence="5 9">Riboflavin synthase</fullName>
        <ecNumber evidence="4 9">2.5.1.9</ecNumber>
    </recommendedName>
</protein>
<dbReference type="EC" id="2.5.1.9" evidence="4 9"/>
<feature type="domain" description="Lumazine-binding" evidence="11">
    <location>
        <begin position="1"/>
        <end position="96"/>
    </location>
</feature>
<accession>A0ABW4L519</accession>
<dbReference type="NCBIfam" id="TIGR00187">
    <property type="entry name" value="ribE"/>
    <property type="match status" value="1"/>
</dbReference>
<keyword evidence="7 12" id="KW-0808">Transferase</keyword>
<keyword evidence="8" id="KW-0677">Repeat</keyword>
<dbReference type="Pfam" id="PF00677">
    <property type="entry name" value="Lum_binding"/>
    <property type="match status" value="2"/>
</dbReference>
<dbReference type="RefSeq" id="WP_388005282.1">
    <property type="nucleotide sequence ID" value="NZ_JBHUEE010000004.1"/>
</dbReference>
<comment type="caution">
    <text evidence="12">The sequence shown here is derived from an EMBL/GenBank/DDBJ whole genome shotgun (WGS) entry which is preliminary data.</text>
</comment>
<evidence type="ECO:0000256" key="10">
    <source>
        <dbReference type="PROSITE-ProRule" id="PRU00524"/>
    </source>
</evidence>
<dbReference type="InterPro" id="IPR023366">
    <property type="entry name" value="ATP_synth_asu-like_sf"/>
</dbReference>
<dbReference type="Proteomes" id="UP001597277">
    <property type="component" value="Unassembled WGS sequence"/>
</dbReference>